<proteinExistence type="predicted"/>
<dbReference type="RefSeq" id="WP_013863559.1">
    <property type="nucleotide sequence ID" value="NC_015635.1"/>
</dbReference>
<dbReference type="AlphaFoldDB" id="F5XI21"/>
<feature type="domain" description="Thioesterase" evidence="1">
    <location>
        <begin position="59"/>
        <end position="138"/>
    </location>
</feature>
<name>F5XI21_MICPN</name>
<dbReference type="InterPro" id="IPR029069">
    <property type="entry name" value="HotDog_dom_sf"/>
</dbReference>
<dbReference type="HOGENOM" id="CLU_089876_6_3_11"/>
<dbReference type="Gene3D" id="3.10.129.10">
    <property type="entry name" value="Hotdog Thioesterase"/>
    <property type="match status" value="1"/>
</dbReference>
<organism evidence="2 3">
    <name type="scientific">Microlunatus phosphovorus (strain ATCC 700054 / DSM 10555 / JCM 9379 / NBRC 101784 / NCIMB 13414 / VKM Ac-1990 / NM-1)</name>
    <dbReference type="NCBI Taxonomy" id="1032480"/>
    <lineage>
        <taxon>Bacteria</taxon>
        <taxon>Bacillati</taxon>
        <taxon>Actinomycetota</taxon>
        <taxon>Actinomycetes</taxon>
        <taxon>Propionibacteriales</taxon>
        <taxon>Propionibacteriaceae</taxon>
        <taxon>Microlunatus</taxon>
    </lineage>
</organism>
<dbReference type="eggNOG" id="COG2050">
    <property type="taxonomic scope" value="Bacteria"/>
</dbReference>
<dbReference type="SUPFAM" id="SSF54637">
    <property type="entry name" value="Thioesterase/thiol ester dehydrase-isomerase"/>
    <property type="match status" value="1"/>
</dbReference>
<protein>
    <recommendedName>
        <fullName evidence="1">Thioesterase domain-containing protein</fullName>
    </recommendedName>
</protein>
<dbReference type="OrthoDB" id="5495835at2"/>
<sequence>MVASPSPTPSIQDRFFADVPCFGCGPGNAKGLQLKSFEGPDDTVRAVFQPWPEHDNGLGFLNGGIIATLLDCHSAAAVVLGAQQRGLVPDGTLQYVTAGIDVSYRRPSPLHEPAELVARLVSADDQQIAVDAELWWQDKLRATASSTWKRWRPRPASGH</sequence>
<dbReference type="CDD" id="cd03443">
    <property type="entry name" value="PaaI_thioesterase"/>
    <property type="match status" value="1"/>
</dbReference>
<dbReference type="InterPro" id="IPR006683">
    <property type="entry name" value="Thioestr_dom"/>
</dbReference>
<dbReference type="Proteomes" id="UP000007947">
    <property type="component" value="Chromosome"/>
</dbReference>
<evidence type="ECO:0000313" key="2">
    <source>
        <dbReference type="EMBL" id="BAK35690.1"/>
    </source>
</evidence>
<dbReference type="STRING" id="1032480.MLP_26760"/>
<accession>F5XI21</accession>
<reference evidence="2 3" key="1">
    <citation type="submission" date="2011-05" db="EMBL/GenBank/DDBJ databases">
        <title>Whole genome sequence of Microlunatus phosphovorus NM-1.</title>
        <authorList>
            <person name="Hosoyama A."/>
            <person name="Sasaki K."/>
            <person name="Harada T."/>
            <person name="Igarashi R."/>
            <person name="Kawakoshi A."/>
            <person name="Sasagawa M."/>
            <person name="Fukada J."/>
            <person name="Nakamura S."/>
            <person name="Katano Y."/>
            <person name="Hanada S."/>
            <person name="Kamagata Y."/>
            <person name="Nakamura N."/>
            <person name="Yamazaki S."/>
            <person name="Fujita N."/>
        </authorList>
    </citation>
    <scope>NUCLEOTIDE SEQUENCE [LARGE SCALE GENOMIC DNA]</scope>
    <source>
        <strain evidence="3">ATCC 700054 / DSM 10555 / JCM 9379 / NBRC 101784 / NCIMB 13414 / VKM Ac-1990 / NM-1</strain>
    </source>
</reference>
<keyword evidence="3" id="KW-1185">Reference proteome</keyword>
<dbReference type="KEGG" id="mph:MLP_26760"/>
<evidence type="ECO:0000313" key="3">
    <source>
        <dbReference type="Proteomes" id="UP000007947"/>
    </source>
</evidence>
<dbReference type="Pfam" id="PF03061">
    <property type="entry name" value="4HBT"/>
    <property type="match status" value="1"/>
</dbReference>
<gene>
    <name evidence="2" type="ordered locus">MLP_26760</name>
</gene>
<dbReference type="EMBL" id="AP012204">
    <property type="protein sequence ID" value="BAK35690.1"/>
    <property type="molecule type" value="Genomic_DNA"/>
</dbReference>
<evidence type="ECO:0000259" key="1">
    <source>
        <dbReference type="Pfam" id="PF03061"/>
    </source>
</evidence>